<organism evidence="10 11">
    <name type="scientific">Geospiza parvula</name>
    <name type="common">Small tree-finch</name>
    <name type="synonym">Camarhynchus parvulus</name>
    <dbReference type="NCBI Taxonomy" id="87175"/>
    <lineage>
        <taxon>Eukaryota</taxon>
        <taxon>Metazoa</taxon>
        <taxon>Chordata</taxon>
        <taxon>Craniata</taxon>
        <taxon>Vertebrata</taxon>
        <taxon>Euteleostomi</taxon>
        <taxon>Archelosauria</taxon>
        <taxon>Archosauria</taxon>
        <taxon>Dinosauria</taxon>
        <taxon>Saurischia</taxon>
        <taxon>Theropoda</taxon>
        <taxon>Coelurosauria</taxon>
        <taxon>Aves</taxon>
        <taxon>Neognathae</taxon>
        <taxon>Neoaves</taxon>
        <taxon>Telluraves</taxon>
        <taxon>Australaves</taxon>
        <taxon>Passeriformes</taxon>
        <taxon>Thraupidae</taxon>
        <taxon>Camarhynchus</taxon>
    </lineage>
</organism>
<keyword evidence="5 9" id="KW-0863">Zinc-finger</keyword>
<evidence type="ECO:0000256" key="5">
    <source>
        <dbReference type="ARBA" id="ARBA00022771"/>
    </source>
</evidence>
<keyword evidence="2 9" id="KW-0507">mRNA processing</keyword>
<dbReference type="InterPro" id="IPR036855">
    <property type="entry name" value="Znf_CCCH_sf"/>
</dbReference>
<dbReference type="Pfam" id="PF00642">
    <property type="entry name" value="zf-CCCH"/>
    <property type="match status" value="1"/>
</dbReference>
<reference evidence="10" key="3">
    <citation type="submission" date="2025-09" db="UniProtKB">
        <authorList>
            <consortium name="Ensembl"/>
        </authorList>
    </citation>
    <scope>IDENTIFICATION</scope>
</reference>
<keyword evidence="6 9" id="KW-0862">Zinc</keyword>
<name>A0A8C3NBM0_GEOPR</name>
<evidence type="ECO:0000256" key="7">
    <source>
        <dbReference type="ARBA" id="ARBA00022884"/>
    </source>
</evidence>
<dbReference type="Ensembl" id="ENSCPVT00000018703.2">
    <property type="protein sequence ID" value="ENSCPVP00000017906.1"/>
    <property type="gene ID" value="ENSCPVG00000013097.2"/>
</dbReference>
<dbReference type="PANTHER" id="PTHR23102">
    <property type="entry name" value="CLEAVAGE AND POLYADENYLATION SPECIFICITY FACTOR SUBUNIT 4-RELATED"/>
    <property type="match status" value="1"/>
</dbReference>
<accession>A0A8C3NBM0</accession>
<evidence type="ECO:0000256" key="6">
    <source>
        <dbReference type="ARBA" id="ARBA00022833"/>
    </source>
</evidence>
<reference evidence="10" key="1">
    <citation type="submission" date="2020-02" db="EMBL/GenBank/DDBJ databases">
        <authorList>
            <person name="Enbody D E."/>
            <person name="Pettersson E M."/>
        </authorList>
    </citation>
    <scope>NUCLEOTIDE SEQUENCE [LARGE SCALE GENOMIC DNA]</scope>
</reference>
<reference evidence="10" key="2">
    <citation type="submission" date="2025-08" db="UniProtKB">
        <authorList>
            <consortium name="Ensembl"/>
        </authorList>
    </citation>
    <scope>IDENTIFICATION</scope>
</reference>
<comment type="function">
    <text evidence="9">Component of the cleavage and polyadenylation specificity factor (CPSF) complex that play a key role in pre-mRNA 3'-end formation, recognizing the AAUAAA signal sequence and interacting with poly(A) polymerase and other factors to bring about cleavage and poly(A) addition. CPSF4 binds RNA polymers with a preference for poly(U).</text>
</comment>
<dbReference type="GO" id="GO:0008270">
    <property type="term" value="F:zinc ion binding"/>
    <property type="evidence" value="ECO:0007669"/>
    <property type="project" value="UniProtKB-KW"/>
</dbReference>
<dbReference type="SUPFAM" id="SSF90229">
    <property type="entry name" value="CCCH zinc finger"/>
    <property type="match status" value="1"/>
</dbReference>
<dbReference type="AlphaFoldDB" id="A0A8C3NBM0"/>
<dbReference type="Proteomes" id="UP000694382">
    <property type="component" value="Chromosome 18"/>
</dbReference>
<keyword evidence="11" id="KW-1185">Reference proteome</keyword>
<proteinExistence type="inferred from homology"/>
<keyword evidence="7 9" id="KW-0694">RNA-binding</keyword>
<evidence type="ECO:0000256" key="4">
    <source>
        <dbReference type="ARBA" id="ARBA00022737"/>
    </source>
</evidence>
<dbReference type="FunFam" id="4.10.1000.10:FF:000017">
    <property type="entry name" value="Cleavage and polyadenylation specificity factor 30 kDa subunit"/>
    <property type="match status" value="1"/>
</dbReference>
<dbReference type="InterPro" id="IPR000571">
    <property type="entry name" value="Znf_CCCH"/>
</dbReference>
<dbReference type="InterPro" id="IPR045348">
    <property type="entry name" value="CPSF4/Yth1"/>
</dbReference>
<keyword evidence="4 9" id="KW-0677">Repeat</keyword>
<evidence type="ECO:0000313" key="11">
    <source>
        <dbReference type="Proteomes" id="UP000694382"/>
    </source>
</evidence>
<dbReference type="PANTHER" id="PTHR23102:SF24">
    <property type="entry name" value="CLEAVAGE AND POLYADENYLATION SPECIFICITY FACTOR SUBUNIT 4"/>
    <property type="match status" value="1"/>
</dbReference>
<dbReference type="GO" id="GO:0031124">
    <property type="term" value="P:mRNA 3'-end processing"/>
    <property type="evidence" value="ECO:0007669"/>
    <property type="project" value="UniProtKB-UniRule"/>
</dbReference>
<dbReference type="PROSITE" id="PS50103">
    <property type="entry name" value="ZF_C3H1"/>
    <property type="match status" value="3"/>
</dbReference>
<evidence type="ECO:0000256" key="3">
    <source>
        <dbReference type="ARBA" id="ARBA00022723"/>
    </source>
</evidence>
<dbReference type="Gene3D" id="4.10.1000.10">
    <property type="entry name" value="Zinc finger, CCCH-type"/>
    <property type="match status" value="2"/>
</dbReference>
<dbReference type="GO" id="GO:0005847">
    <property type="term" value="C:mRNA cleavage and polyadenylation specificity factor complex"/>
    <property type="evidence" value="ECO:0007669"/>
    <property type="project" value="UniProtKB-UniRule"/>
</dbReference>
<evidence type="ECO:0000256" key="2">
    <source>
        <dbReference type="ARBA" id="ARBA00022664"/>
    </source>
</evidence>
<comment type="subunit">
    <text evidence="9">Component of the cleavage and polyadenylation specificity factor (CPSF) complex.</text>
</comment>
<evidence type="ECO:0000313" key="10">
    <source>
        <dbReference type="Ensembl" id="ENSCPVP00000017906.1"/>
    </source>
</evidence>
<evidence type="ECO:0000256" key="9">
    <source>
        <dbReference type="RuleBase" id="RU369008"/>
    </source>
</evidence>
<dbReference type="SMART" id="SM00356">
    <property type="entry name" value="ZnF_C3H1"/>
    <property type="match status" value="4"/>
</dbReference>
<comment type="similarity">
    <text evidence="9">Belongs to the CPSF4/YTH1 family.</text>
</comment>
<evidence type="ECO:0000256" key="1">
    <source>
        <dbReference type="ARBA" id="ARBA00004123"/>
    </source>
</evidence>
<keyword evidence="3 9" id="KW-0479">Metal-binding</keyword>
<sequence length="437" mass="47431">MMQELVAGVEKISFDSEADVEELRAQPLPFPGVDSKFGTGLWHVWRVLGLWDLLGFSSFCPPAKPGWFLSWLWALLAQGCSWQSCWGAARVPNVPVGTALGVAGEALPTPGLWMQVGLGHWGQAGRDRAVPGEQGHWGQAGSARAVPGEQGHWGQAGRDRAVPGVLGHWGQAGSDRAVPGEQGHWGQAGSDRAVPDAQAHPRPGGAKPAVCKHWLRGLCKRGDGCDFLHDYDATRMPECYFYSKFGECSTKDCPFLHGGDTASTGGCPWYDRGFCWHGPLCKYKHTRRVMCANYLVGFCPEGPKCKFVHLKAGLMPSSTDPSKGAGCPWGLVQRDLAAAEDRGGEQVPAKEPPARGTQHLWDTGGCPQSPQSLLEGGTCSKVRDFGQWEQWSHLGGRMRGSRCVGILRVLPNSLFDWKCVFSLWHLELGWEPAGEGI</sequence>
<evidence type="ECO:0000256" key="8">
    <source>
        <dbReference type="ARBA" id="ARBA00023242"/>
    </source>
</evidence>
<dbReference type="GO" id="GO:0003723">
    <property type="term" value="F:RNA binding"/>
    <property type="evidence" value="ECO:0007669"/>
    <property type="project" value="UniProtKB-UniRule"/>
</dbReference>
<comment type="subcellular location">
    <subcellularLocation>
        <location evidence="1 9">Nucleus</location>
    </subcellularLocation>
</comment>
<protein>
    <recommendedName>
        <fullName evidence="9">Cleavage and polyadenylation specificity factor subunit 4</fullName>
        <shortName evidence="9">CPSF 30 kDa subunit</shortName>
    </recommendedName>
    <alternativeName>
        <fullName evidence="9">Cleavage and polyadenylation specificity factor 30 kDa subunit</fullName>
    </alternativeName>
</protein>
<keyword evidence="8 9" id="KW-0539">Nucleus</keyword>